<organism evidence="2 3">
    <name type="scientific">Leptolinea tardivitalis</name>
    <dbReference type="NCBI Taxonomy" id="229920"/>
    <lineage>
        <taxon>Bacteria</taxon>
        <taxon>Bacillati</taxon>
        <taxon>Chloroflexota</taxon>
        <taxon>Anaerolineae</taxon>
        <taxon>Anaerolineales</taxon>
        <taxon>Anaerolineaceae</taxon>
        <taxon>Leptolinea</taxon>
    </lineage>
</organism>
<sequence>MEYSEKTQSVCPNCGAPMKNQEPCMYCGDHRILEDRSQLCKDFLLQMNKELDTIPAGPGWLILLVWWGLPVLVFSGYFIFRSTRISLPIWVVLAIISFVVSTILAAGIRDDYQHKLFHNKLSKILEKFLEQNNLSYQYIYGLAIELFPEKSTVVSLLAEQQDLNRFLKR</sequence>
<evidence type="ECO:0000256" key="1">
    <source>
        <dbReference type="SAM" id="Phobius"/>
    </source>
</evidence>
<reference evidence="2 3" key="1">
    <citation type="submission" date="2015-07" db="EMBL/GenBank/DDBJ databases">
        <title>Genome sequence of Leptolinea tardivitalis DSM 16556.</title>
        <authorList>
            <person name="Hemp J."/>
            <person name="Ward L.M."/>
            <person name="Pace L.A."/>
            <person name="Fischer W.W."/>
        </authorList>
    </citation>
    <scope>NUCLEOTIDE SEQUENCE [LARGE SCALE GENOMIC DNA]</scope>
    <source>
        <strain evidence="2 3">YMTK-2</strain>
    </source>
</reference>
<keyword evidence="1" id="KW-1133">Transmembrane helix</keyword>
<comment type="caution">
    <text evidence="2">The sequence shown here is derived from an EMBL/GenBank/DDBJ whole genome shotgun (WGS) entry which is preliminary data.</text>
</comment>
<evidence type="ECO:0000313" key="3">
    <source>
        <dbReference type="Proteomes" id="UP000050430"/>
    </source>
</evidence>
<accession>A0A0P6WQC0</accession>
<dbReference type="RefSeq" id="WP_139044560.1">
    <property type="nucleotide sequence ID" value="NZ_BBYA01000011.1"/>
</dbReference>
<feature type="transmembrane region" description="Helical" evidence="1">
    <location>
        <begin position="87"/>
        <end position="108"/>
    </location>
</feature>
<feature type="transmembrane region" description="Helical" evidence="1">
    <location>
        <begin position="60"/>
        <end position="80"/>
    </location>
</feature>
<name>A0A0P6WQC0_9CHLR</name>
<proteinExistence type="predicted"/>
<dbReference type="Proteomes" id="UP000050430">
    <property type="component" value="Unassembled WGS sequence"/>
</dbReference>
<keyword evidence="1" id="KW-0472">Membrane</keyword>
<protein>
    <submittedName>
        <fullName evidence="2">Uncharacterized protein</fullName>
    </submittedName>
</protein>
<evidence type="ECO:0000313" key="2">
    <source>
        <dbReference type="EMBL" id="KPL70981.1"/>
    </source>
</evidence>
<dbReference type="EMBL" id="LGCK01000012">
    <property type="protein sequence ID" value="KPL70981.1"/>
    <property type="molecule type" value="Genomic_DNA"/>
</dbReference>
<keyword evidence="3" id="KW-1185">Reference proteome</keyword>
<dbReference type="AlphaFoldDB" id="A0A0P6WQC0"/>
<dbReference type="STRING" id="229920.ADM99_11800"/>
<gene>
    <name evidence="2" type="ORF">ADM99_11800</name>
</gene>
<keyword evidence="1" id="KW-0812">Transmembrane</keyword>